<name>A0A6N2TU44_9FIRM</name>
<feature type="domain" description="Rad50/SbcC-type AAA" evidence="6">
    <location>
        <begin position="5"/>
        <end position="291"/>
    </location>
</feature>
<accession>A0A6N2TU44</accession>
<dbReference type="AlphaFoldDB" id="A0A6N2TU44"/>
<evidence type="ECO:0000313" key="7">
    <source>
        <dbReference type="EMBL" id="VYT08807.1"/>
    </source>
</evidence>
<comment type="similarity">
    <text evidence="1">Belongs to the SMC family. SbcC subfamily.</text>
</comment>
<dbReference type="SUPFAM" id="SSF52540">
    <property type="entry name" value="P-loop containing nucleoside triphosphate hydrolases"/>
    <property type="match status" value="2"/>
</dbReference>
<proteinExistence type="inferred from homology"/>
<evidence type="ECO:0000256" key="1">
    <source>
        <dbReference type="ARBA" id="ARBA00006930"/>
    </source>
</evidence>
<organism evidence="7">
    <name type="scientific">uncultured Anaerotruncus sp</name>
    <dbReference type="NCBI Taxonomy" id="905011"/>
    <lineage>
        <taxon>Bacteria</taxon>
        <taxon>Bacillati</taxon>
        <taxon>Bacillota</taxon>
        <taxon>Clostridia</taxon>
        <taxon>Eubacteriales</taxon>
        <taxon>Oscillospiraceae</taxon>
        <taxon>Anaerotruncus</taxon>
        <taxon>environmental samples</taxon>
    </lineage>
</organism>
<protein>
    <recommendedName>
        <fullName evidence="3">Nuclease SbcCD subunit C</fullName>
    </recommendedName>
</protein>
<evidence type="ECO:0000256" key="5">
    <source>
        <dbReference type="SAM" id="MobiDB-lite"/>
    </source>
</evidence>
<evidence type="ECO:0000259" key="6">
    <source>
        <dbReference type="Pfam" id="PF13476"/>
    </source>
</evidence>
<gene>
    <name evidence="7" type="primary">sbcC</name>
    <name evidence="7" type="ORF">AULFYP135_01591</name>
</gene>
<feature type="coiled-coil region" evidence="4">
    <location>
        <begin position="241"/>
        <end position="302"/>
    </location>
</feature>
<feature type="region of interest" description="Disordered" evidence="5">
    <location>
        <begin position="618"/>
        <end position="665"/>
    </location>
</feature>
<dbReference type="PANTHER" id="PTHR32114:SF2">
    <property type="entry name" value="ABC TRANSPORTER ABCH.3"/>
    <property type="match status" value="1"/>
</dbReference>
<comment type="subunit">
    <text evidence="2">Heterodimer of SbcC and SbcD.</text>
</comment>
<dbReference type="InterPro" id="IPR038729">
    <property type="entry name" value="Rad50/SbcC_AAA"/>
</dbReference>
<sequence length="1040" mass="115421">MKPIKLVLNAFGPYAGRVEIPFAHFGEGGLFLITGDTGAGKTTVFDGIAFALFGEVSGSTRTVEGLRSDFASPGEKTFAELTFSHQGKEYRVVRNPGYQRPKKTGEGFTSERPDADLFLPGGQVVSGAAKVTAQITDLLGVDARQFKQIAMIAQGEFLRLLLADSRERAEIFRKVFGTGRFLQLQQQLKEQERALFAEREENARGILQYLGGAQVETPEFDLDSREIAAAPKMLGLLSEEIAAGETRWKELRRQLQEAQEQEQQLALLEDQAKRQEETLAALEETRRELERLTAQGDEIARQGKELALYQRVEAHSGEYASWKREEAEQREAEAALARAKTALAKKEEELPALQEALRREEEGEPLRRELQEKIARLSPQLPVYRQVEELEREKKEREKELTQWRSDTAALAGQEEETSKVIAKLEGELETLFGAEAALVEVEHAIAEKKKLWQKAAAAKEDCAALRDQNRRLKEAQQRFRQAQEDFSGKRARCDQLEDQFLQAQAGVLAGSLREGEPCPVCGSLRHPRPAQMPGGAPGEEDLKQARQERERASAAAQEASLEAGKLDAKSKAMVEALRRRVEELFPEDPAGGKLSALMERITTCIAGAEEELARLEKKKESLSSQVRRRGEGLAELSAARSRKGELERQRQETQARQEAASSQFAGVESRLRELTSHLEYPSRQQAEQVLCAWEEDLGAACRKLEESQKALAATEKDLYFLRAVWEEAARREQEAARKAQSARAVFLAGLVADSLTEEGFAAYMDRGEEFAQVQQQLNQYQLALAAAQEREKTLAAHSGEGKVMDREELSARLALARETRARLAAAERAEDTRLTHNRSAYDKAQVLFRQRGELDRRYAMVRDLSRTASGELPGKQKIAFEQYVQAAYFGQVVERANLRLDSMTGGRYQLLRKEQAADLRSQSGLELDVLDHYTGRVRSVRSLSGGESFKAALSLALGLSDVIQSHAGGVQIDAMFVDEGFGSLDSESLEQAISALASLAGGNRLVGIISHVAELKERIEQKILVKKGSSGSSVEVVGG</sequence>
<dbReference type="GO" id="GO:0006302">
    <property type="term" value="P:double-strand break repair"/>
    <property type="evidence" value="ECO:0007669"/>
    <property type="project" value="InterPro"/>
</dbReference>
<dbReference type="Gene3D" id="3.40.50.300">
    <property type="entry name" value="P-loop containing nucleotide triphosphate hydrolases"/>
    <property type="match status" value="2"/>
</dbReference>
<reference evidence="7" key="1">
    <citation type="submission" date="2019-11" db="EMBL/GenBank/DDBJ databases">
        <authorList>
            <person name="Feng L."/>
        </authorList>
    </citation>
    <scope>NUCLEOTIDE SEQUENCE</scope>
    <source>
        <strain evidence="7">AundefinedLFYP135</strain>
    </source>
</reference>
<feature type="coiled-coil region" evidence="4">
    <location>
        <begin position="456"/>
        <end position="500"/>
    </location>
</feature>
<dbReference type="GO" id="GO:0016887">
    <property type="term" value="F:ATP hydrolysis activity"/>
    <property type="evidence" value="ECO:0007669"/>
    <property type="project" value="InterPro"/>
</dbReference>
<feature type="coiled-coil region" evidence="4">
    <location>
        <begin position="329"/>
        <end position="363"/>
    </location>
</feature>
<feature type="coiled-coil region" evidence="4">
    <location>
        <begin position="771"/>
        <end position="827"/>
    </location>
</feature>
<feature type="compositionally biased region" description="Basic and acidic residues" evidence="5">
    <location>
        <begin position="643"/>
        <end position="656"/>
    </location>
</feature>
<evidence type="ECO:0000256" key="4">
    <source>
        <dbReference type="SAM" id="Coils"/>
    </source>
</evidence>
<evidence type="ECO:0000256" key="3">
    <source>
        <dbReference type="ARBA" id="ARBA00013368"/>
    </source>
</evidence>
<dbReference type="Pfam" id="PF13558">
    <property type="entry name" value="SbcC_Walker_B"/>
    <property type="match status" value="1"/>
</dbReference>
<feature type="region of interest" description="Disordered" evidence="5">
    <location>
        <begin position="526"/>
        <end position="569"/>
    </location>
</feature>
<keyword evidence="4" id="KW-0175">Coiled coil</keyword>
<evidence type="ECO:0000256" key="2">
    <source>
        <dbReference type="ARBA" id="ARBA00011322"/>
    </source>
</evidence>
<dbReference type="Pfam" id="PF13476">
    <property type="entry name" value="AAA_23"/>
    <property type="match status" value="1"/>
</dbReference>
<dbReference type="PANTHER" id="PTHR32114">
    <property type="entry name" value="ABC TRANSPORTER ABCH.3"/>
    <property type="match status" value="1"/>
</dbReference>
<dbReference type="EMBL" id="CACRSL010000003">
    <property type="protein sequence ID" value="VYT08807.1"/>
    <property type="molecule type" value="Genomic_DNA"/>
</dbReference>
<feature type="compositionally biased region" description="Basic and acidic residues" evidence="5">
    <location>
        <begin position="541"/>
        <end position="553"/>
    </location>
</feature>
<dbReference type="InterPro" id="IPR027417">
    <property type="entry name" value="P-loop_NTPase"/>
</dbReference>